<evidence type="ECO:0000313" key="3">
    <source>
        <dbReference type="Proteomes" id="UP000234545"/>
    </source>
</evidence>
<protein>
    <recommendedName>
        <fullName evidence="1">Helix-turn-helix domain-containing protein</fullName>
    </recommendedName>
</protein>
<dbReference type="OrthoDB" id="271159at2"/>
<dbReference type="AlphaFoldDB" id="A0A2I1I756"/>
<dbReference type="InterPro" id="IPR009061">
    <property type="entry name" value="DNA-bd_dom_put_sf"/>
</dbReference>
<dbReference type="InterPro" id="IPR010093">
    <property type="entry name" value="SinI_DNA-bd"/>
</dbReference>
<dbReference type="SUPFAM" id="SSF46955">
    <property type="entry name" value="Putative DNA-binding domain"/>
    <property type="match status" value="1"/>
</dbReference>
<evidence type="ECO:0000259" key="1">
    <source>
        <dbReference type="Pfam" id="PF12728"/>
    </source>
</evidence>
<dbReference type="GO" id="GO:0003677">
    <property type="term" value="F:DNA binding"/>
    <property type="evidence" value="ECO:0007669"/>
    <property type="project" value="InterPro"/>
</dbReference>
<proteinExistence type="predicted"/>
<name>A0A2I1I756_9ACTO</name>
<feature type="domain" description="Helix-turn-helix" evidence="1">
    <location>
        <begin position="8"/>
        <end position="60"/>
    </location>
</feature>
<sequence>MSRNKLAFTITEAAEATGFSADTIRRAVQAGDLPARKPKINGKQVNRLVILASDIEAWLSDK</sequence>
<evidence type="ECO:0000313" key="2">
    <source>
        <dbReference type="EMBL" id="PKY66950.1"/>
    </source>
</evidence>
<dbReference type="NCBIfam" id="TIGR01764">
    <property type="entry name" value="excise"/>
    <property type="match status" value="1"/>
</dbReference>
<accession>A0A2I1I756</accession>
<reference evidence="2 3" key="1">
    <citation type="submission" date="2017-12" db="EMBL/GenBank/DDBJ databases">
        <title>Phylogenetic diversity of female urinary microbiome.</title>
        <authorList>
            <person name="Thomas-White K."/>
            <person name="Wolfe A.J."/>
        </authorList>
    </citation>
    <scope>NUCLEOTIDE SEQUENCE [LARGE SCALE GENOMIC DNA]</scope>
    <source>
        <strain evidence="2 3">UMB0250</strain>
    </source>
</reference>
<dbReference type="Proteomes" id="UP000234545">
    <property type="component" value="Unassembled WGS sequence"/>
</dbReference>
<gene>
    <name evidence="2" type="ORF">CYJ25_01545</name>
</gene>
<dbReference type="Pfam" id="PF12728">
    <property type="entry name" value="HTH_17"/>
    <property type="match status" value="1"/>
</dbReference>
<comment type="caution">
    <text evidence="2">The sequence shown here is derived from an EMBL/GenBank/DDBJ whole genome shotgun (WGS) entry which is preliminary data.</text>
</comment>
<dbReference type="InterPro" id="IPR041657">
    <property type="entry name" value="HTH_17"/>
</dbReference>
<dbReference type="RefSeq" id="WP_101627447.1">
    <property type="nucleotide sequence ID" value="NZ_PKKJ01000001.1"/>
</dbReference>
<dbReference type="EMBL" id="PKKJ01000001">
    <property type="protein sequence ID" value="PKY66950.1"/>
    <property type="molecule type" value="Genomic_DNA"/>
</dbReference>
<organism evidence="2 3">
    <name type="scientific">Schaalia turicensis</name>
    <dbReference type="NCBI Taxonomy" id="131111"/>
    <lineage>
        <taxon>Bacteria</taxon>
        <taxon>Bacillati</taxon>
        <taxon>Actinomycetota</taxon>
        <taxon>Actinomycetes</taxon>
        <taxon>Actinomycetales</taxon>
        <taxon>Actinomycetaceae</taxon>
        <taxon>Schaalia</taxon>
    </lineage>
</organism>